<feature type="region of interest" description="Disordered" evidence="1">
    <location>
        <begin position="751"/>
        <end position="791"/>
    </location>
</feature>
<feature type="region of interest" description="Disordered" evidence="1">
    <location>
        <begin position="461"/>
        <end position="493"/>
    </location>
</feature>
<proteinExistence type="predicted"/>
<evidence type="ECO:0000256" key="1">
    <source>
        <dbReference type="SAM" id="MobiDB-lite"/>
    </source>
</evidence>
<gene>
    <name evidence="2" type="ORF">Anapl_11336</name>
</gene>
<evidence type="ECO:0000313" key="2">
    <source>
        <dbReference type="EMBL" id="EOB08173.1"/>
    </source>
</evidence>
<dbReference type="Proteomes" id="UP000296049">
    <property type="component" value="Unassembled WGS sequence"/>
</dbReference>
<dbReference type="EMBL" id="KB742466">
    <property type="protein sequence ID" value="EOB08173.1"/>
    <property type="molecule type" value="Genomic_DNA"/>
</dbReference>
<evidence type="ECO:0000313" key="3">
    <source>
        <dbReference type="Proteomes" id="UP000296049"/>
    </source>
</evidence>
<keyword evidence="3" id="KW-1185">Reference proteome</keyword>
<protein>
    <submittedName>
        <fullName evidence="2">Uncharacterized protein</fullName>
    </submittedName>
</protein>
<sequence>MARLEQLFSVTRTPSLEETHGCFPFTFCAGVSGSSCTEGQPDARCSTPRLSSVLDTDGTNQPDNQRHSNLMCHGVKLYRLLPVPAPKPAWHPAQQWPSNLHGGNAAFHQTGAFQRSAAIQIGEARAPFFLQGDAGPYKRKKKKATTVTCHRSFVLNACAGALPTEWQRTEASLLKLPKLFKTSTGKATAEKCRQRGMCCTTCLLRYMHIHTQPPQEATPVFMAASPPELARCRGCGCACIGGRSPAEASLAASALPSCKLLPPHASLLCLLHTGARTKRHKKIGMATKFGLACKPCINRRGNGILCSILATVTISCVVSSTDAAATREREQVTATGGSIDLFQEHPLRRLSKHCHLVGLASPCFVDPFTGDSLRGFHRRQVGGWTVGVNTQIGWDTIKTHLGIRKGTEPYKLHLILIQAIHGEILTSVCLFQPSSSARWKNGTLTSLYHILNERSHQLLHVAQGPPSRPGQSTPQLPRAPAQPGSIPASCHDPASTALQPTVRQDTWRSAILVKNIVRRLQQVVLELTRSGKCNVSVLPNCFILKNTSRVQLSHSFFDDKLMLKLNFQNTKMTKMMYFVVQASRSCTSNHTFCHYNCRKLLKLKRPDHILTAETGRGPGEDFECESCFVPWSLSSSQLPGAKALGSIKQHVQLLNTVTVSRFSWENTILCALLHGWGCALLCQSSVFEFPLPEAVIARTGSREGAEAPLGTKDAKVVADCPNRLTFSAGKASCPSEETVPFLPERLRVAEHSTGSHGPRDVQIPYRPGTEALLNPTEPRGRRWGKQTGSPTLPMAWVKAKKGRDRAMPPAPPHTADEMTLKHLAVKTGREAKRALKTEYSPSVDCDSSQLLGPDRCELGEIHCKSEEQHQEAEDLLSFEASPTQRWDRADICGTEADG</sequence>
<dbReference type="AlphaFoldDB" id="R0M6A8"/>
<accession>R0M6A8</accession>
<reference evidence="3" key="1">
    <citation type="journal article" date="2013" name="Nat. Genet.">
        <title>The duck genome and transcriptome provide insight into an avian influenza virus reservoir species.</title>
        <authorList>
            <person name="Huang Y."/>
            <person name="Li Y."/>
            <person name="Burt D.W."/>
            <person name="Chen H."/>
            <person name="Zhang Y."/>
            <person name="Qian W."/>
            <person name="Kim H."/>
            <person name="Gan S."/>
            <person name="Zhao Y."/>
            <person name="Li J."/>
            <person name="Yi K."/>
            <person name="Feng H."/>
            <person name="Zhu P."/>
            <person name="Li B."/>
            <person name="Liu Q."/>
            <person name="Fairley S."/>
            <person name="Magor K.E."/>
            <person name="Du Z."/>
            <person name="Hu X."/>
            <person name="Goodman L."/>
            <person name="Tafer H."/>
            <person name="Vignal A."/>
            <person name="Lee T."/>
            <person name="Kim K.W."/>
            <person name="Sheng Z."/>
            <person name="An Y."/>
            <person name="Searle S."/>
            <person name="Herrero J."/>
            <person name="Groenen M.A."/>
            <person name="Crooijmans R.P."/>
            <person name="Faraut T."/>
            <person name="Cai Q."/>
            <person name="Webster R.G."/>
            <person name="Aldridge J.R."/>
            <person name="Warren W.C."/>
            <person name="Bartschat S."/>
            <person name="Kehr S."/>
            <person name="Marz M."/>
            <person name="Stadler P.F."/>
            <person name="Smith J."/>
            <person name="Kraus R.H."/>
            <person name="Zhao Y."/>
            <person name="Ren L."/>
            <person name="Fei J."/>
            <person name="Morisson M."/>
            <person name="Kaiser P."/>
            <person name="Griffin D.K."/>
            <person name="Rao M."/>
            <person name="Pitel F."/>
            <person name="Wang J."/>
            <person name="Li N."/>
        </authorList>
    </citation>
    <scope>NUCLEOTIDE SEQUENCE [LARGE SCALE GENOMIC DNA]</scope>
</reference>
<name>R0M6A8_ANAPL</name>
<organism evidence="2 3">
    <name type="scientific">Anas platyrhynchos</name>
    <name type="common">Mallard</name>
    <name type="synonym">Anas boschas</name>
    <dbReference type="NCBI Taxonomy" id="8839"/>
    <lineage>
        <taxon>Eukaryota</taxon>
        <taxon>Metazoa</taxon>
        <taxon>Chordata</taxon>
        <taxon>Craniata</taxon>
        <taxon>Vertebrata</taxon>
        <taxon>Euteleostomi</taxon>
        <taxon>Archelosauria</taxon>
        <taxon>Archosauria</taxon>
        <taxon>Dinosauria</taxon>
        <taxon>Saurischia</taxon>
        <taxon>Theropoda</taxon>
        <taxon>Coelurosauria</taxon>
        <taxon>Aves</taxon>
        <taxon>Neognathae</taxon>
        <taxon>Galloanserae</taxon>
        <taxon>Anseriformes</taxon>
        <taxon>Anatidae</taxon>
        <taxon>Anatinae</taxon>
        <taxon>Anas</taxon>
    </lineage>
</organism>